<dbReference type="PANTHER" id="PTHR36206:SF4">
    <property type="entry name" value="HYPOTHETICAL CONSERVED PROTEIN (EUROFUNG)-RELATED"/>
    <property type="match status" value="1"/>
</dbReference>
<dbReference type="SMART" id="SM00066">
    <property type="entry name" value="GAL4"/>
    <property type="match status" value="1"/>
</dbReference>
<name>A0A1L7XWT1_9HELO</name>
<dbReference type="PROSITE" id="PS50048">
    <property type="entry name" value="ZN2_CY6_FUNGAL_2"/>
    <property type="match status" value="1"/>
</dbReference>
<evidence type="ECO:0000256" key="7">
    <source>
        <dbReference type="SAM" id="MobiDB-lite"/>
    </source>
</evidence>
<evidence type="ECO:0000256" key="2">
    <source>
        <dbReference type="ARBA" id="ARBA00022833"/>
    </source>
</evidence>
<evidence type="ECO:0000256" key="6">
    <source>
        <dbReference type="ARBA" id="ARBA00023242"/>
    </source>
</evidence>
<keyword evidence="1" id="KW-0479">Metal-binding</keyword>
<keyword evidence="10" id="KW-1185">Reference proteome</keyword>
<protein>
    <recommendedName>
        <fullName evidence="8">Zn(2)-C6 fungal-type domain-containing protein</fullName>
    </recommendedName>
</protein>
<dbReference type="Pfam" id="PF00172">
    <property type="entry name" value="Zn_clus"/>
    <property type="match status" value="1"/>
</dbReference>
<evidence type="ECO:0000256" key="1">
    <source>
        <dbReference type="ARBA" id="ARBA00022723"/>
    </source>
</evidence>
<dbReference type="SUPFAM" id="SSF57701">
    <property type="entry name" value="Zn2/Cys6 DNA-binding domain"/>
    <property type="match status" value="1"/>
</dbReference>
<dbReference type="InterPro" id="IPR036864">
    <property type="entry name" value="Zn2-C6_fun-type_DNA-bd_sf"/>
</dbReference>
<dbReference type="PANTHER" id="PTHR36206">
    <property type="entry name" value="ASPERCRYPTIN BIOSYNTHESIS CLUSTER-SPECIFIC TRANSCRIPTION REGULATOR ATNN-RELATED"/>
    <property type="match status" value="1"/>
</dbReference>
<keyword evidence="5" id="KW-0804">Transcription</keyword>
<dbReference type="EMBL" id="FJOG01000071">
    <property type="protein sequence ID" value="CZR69450.1"/>
    <property type="molecule type" value="Genomic_DNA"/>
</dbReference>
<organism evidence="9 10">
    <name type="scientific">Phialocephala subalpina</name>
    <dbReference type="NCBI Taxonomy" id="576137"/>
    <lineage>
        <taxon>Eukaryota</taxon>
        <taxon>Fungi</taxon>
        <taxon>Dikarya</taxon>
        <taxon>Ascomycota</taxon>
        <taxon>Pezizomycotina</taxon>
        <taxon>Leotiomycetes</taxon>
        <taxon>Helotiales</taxon>
        <taxon>Mollisiaceae</taxon>
        <taxon>Phialocephala</taxon>
        <taxon>Phialocephala fortinii species complex</taxon>
    </lineage>
</organism>
<dbReference type="InterPro" id="IPR001138">
    <property type="entry name" value="Zn2Cys6_DnaBD"/>
</dbReference>
<feature type="compositionally biased region" description="Basic residues" evidence="7">
    <location>
        <begin position="9"/>
        <end position="19"/>
    </location>
</feature>
<dbReference type="InterPro" id="IPR052360">
    <property type="entry name" value="Transcr_Regulatory_Proteins"/>
</dbReference>
<proteinExistence type="predicted"/>
<dbReference type="Gene3D" id="4.10.240.10">
    <property type="entry name" value="Zn(2)-C6 fungal-type DNA-binding domain"/>
    <property type="match status" value="1"/>
</dbReference>
<feature type="domain" description="Zn(2)-C6 fungal-type" evidence="8">
    <location>
        <begin position="22"/>
        <end position="50"/>
    </location>
</feature>
<feature type="region of interest" description="Disordered" evidence="7">
    <location>
        <begin position="61"/>
        <end position="96"/>
    </location>
</feature>
<keyword evidence="6" id="KW-0539">Nucleus</keyword>
<accession>A0A1L7XWT1</accession>
<dbReference type="AlphaFoldDB" id="A0A1L7XWT1"/>
<dbReference type="CDD" id="cd00067">
    <property type="entry name" value="GAL4"/>
    <property type="match status" value="1"/>
</dbReference>
<dbReference type="GO" id="GO:0008270">
    <property type="term" value="F:zinc ion binding"/>
    <property type="evidence" value="ECO:0007669"/>
    <property type="project" value="InterPro"/>
</dbReference>
<dbReference type="OrthoDB" id="3516031at2759"/>
<evidence type="ECO:0000256" key="5">
    <source>
        <dbReference type="ARBA" id="ARBA00023163"/>
    </source>
</evidence>
<keyword evidence="2" id="KW-0862">Zinc</keyword>
<evidence type="ECO:0000259" key="8">
    <source>
        <dbReference type="PROSITE" id="PS50048"/>
    </source>
</evidence>
<reference evidence="9 10" key="1">
    <citation type="submission" date="2016-03" db="EMBL/GenBank/DDBJ databases">
        <authorList>
            <person name="Ploux O."/>
        </authorList>
    </citation>
    <scope>NUCLEOTIDE SEQUENCE [LARGE SCALE GENOMIC DNA]</scope>
    <source>
        <strain evidence="9 10">UAMH 11012</strain>
    </source>
</reference>
<feature type="region of interest" description="Disordered" evidence="7">
    <location>
        <begin position="1"/>
        <end position="20"/>
    </location>
</feature>
<dbReference type="GO" id="GO:0003677">
    <property type="term" value="F:DNA binding"/>
    <property type="evidence" value="ECO:0007669"/>
    <property type="project" value="UniProtKB-KW"/>
</dbReference>
<keyword evidence="4" id="KW-0238">DNA-binding</keyword>
<dbReference type="PROSITE" id="PS00463">
    <property type="entry name" value="ZN2_CY6_FUNGAL_1"/>
    <property type="match status" value="1"/>
</dbReference>
<evidence type="ECO:0000313" key="10">
    <source>
        <dbReference type="Proteomes" id="UP000184330"/>
    </source>
</evidence>
<gene>
    <name evidence="9" type="ORF">PAC_19350</name>
</gene>
<evidence type="ECO:0000256" key="4">
    <source>
        <dbReference type="ARBA" id="ARBA00023125"/>
    </source>
</evidence>
<sequence>MPESFPQDKKRRRMSKPKSKNGCITCKVRRVKCDEGKPVCLRCCNFGMKCDGYSVRRSRQDPRQAVRPILPSPSYSAVGMGSSTQRNGHPSIKARQTPLTKTPSTILTIPRRSTLSSISPSKEAQEVLKRESLVLMHCPSANRFKTQREYLYHEFFRSNVAEQLSGFMPSTLWNQSVLQAAEAEPFILDAVVAIAAMNKIISGAPDMRDWDAHLLFSDDHKFAVEKYQHSLLRMRRAILNGKMDARMALMACLLTICFENSYGRRDIALWHTANGLRLTKGFAIPMSSSGQSPPELSGSPSPMTCTVEDELGAVFSRLNISAMVLVDYRSGAEHQSLRDGLGQATRSMPREFTTIEEATTYGNMIISRCWHFIKIIEHPDREPNPYTPMEQGKRWIRTDIRYGRSPCSGWNPWTGTNETVPDKWLKEARTCADEMEGWFTAFNPLMRRFQRSPRTFWKEYPQATLLCLQAKSCLVSVCGSIYTRETDWDAHLPEFKEIVSLLDIYLASKPKQRYFVFDGETIAYLLQVVCKCRDGSVRRMALKLLEDRPRRESCWDTRYAAHVGRWVMTLEERGGGVGES</sequence>
<keyword evidence="3" id="KW-0805">Transcription regulation</keyword>
<dbReference type="GO" id="GO:0000981">
    <property type="term" value="F:DNA-binding transcription factor activity, RNA polymerase II-specific"/>
    <property type="evidence" value="ECO:0007669"/>
    <property type="project" value="InterPro"/>
</dbReference>
<evidence type="ECO:0000256" key="3">
    <source>
        <dbReference type="ARBA" id="ARBA00023015"/>
    </source>
</evidence>
<evidence type="ECO:0000313" key="9">
    <source>
        <dbReference type="EMBL" id="CZR69450.1"/>
    </source>
</evidence>
<dbReference type="Proteomes" id="UP000184330">
    <property type="component" value="Unassembled WGS sequence"/>
</dbReference>